<comment type="caution">
    <text evidence="2">The sequence shown here is derived from an EMBL/GenBank/DDBJ whole genome shotgun (WGS) entry which is preliminary data.</text>
</comment>
<feature type="region of interest" description="Disordered" evidence="1">
    <location>
        <begin position="1"/>
        <end position="77"/>
    </location>
</feature>
<dbReference type="Proteomes" id="UP000561726">
    <property type="component" value="Unassembled WGS sequence"/>
</dbReference>
<feature type="compositionally biased region" description="Low complexity" evidence="1">
    <location>
        <begin position="43"/>
        <end position="56"/>
    </location>
</feature>
<feature type="compositionally biased region" description="Polar residues" evidence="1">
    <location>
        <begin position="68"/>
        <end position="77"/>
    </location>
</feature>
<organism evidence="2 3">
    <name type="scientific">Cryobacterium roopkundense</name>
    <dbReference type="NCBI Taxonomy" id="1001240"/>
    <lineage>
        <taxon>Bacteria</taxon>
        <taxon>Bacillati</taxon>
        <taxon>Actinomycetota</taxon>
        <taxon>Actinomycetes</taxon>
        <taxon>Micrococcales</taxon>
        <taxon>Microbacteriaceae</taxon>
        <taxon>Cryobacterium</taxon>
    </lineage>
</organism>
<feature type="compositionally biased region" description="Basic and acidic residues" evidence="1">
    <location>
        <begin position="26"/>
        <end position="35"/>
    </location>
</feature>
<evidence type="ECO:0000256" key="1">
    <source>
        <dbReference type="SAM" id="MobiDB-lite"/>
    </source>
</evidence>
<sequence>MEHPGRETRTTTTPETPKARRNKIRIRSEVDRWIQAKDGGGTAAARAAGLSGRATACAESHQGRAGQEQASTQEHRH</sequence>
<gene>
    <name evidence="2" type="ORF">BJ997_000859</name>
</gene>
<name>A0A7W9E2R0_9MICO</name>
<accession>A0A7W9E2R0</accession>
<protein>
    <submittedName>
        <fullName evidence="2">Uncharacterized protein</fullName>
    </submittedName>
</protein>
<evidence type="ECO:0000313" key="3">
    <source>
        <dbReference type="Proteomes" id="UP000561726"/>
    </source>
</evidence>
<dbReference type="AlphaFoldDB" id="A0A7W9E2R0"/>
<proteinExistence type="predicted"/>
<dbReference type="EMBL" id="JACHBQ010000001">
    <property type="protein sequence ID" value="MBB5640311.1"/>
    <property type="molecule type" value="Genomic_DNA"/>
</dbReference>
<evidence type="ECO:0000313" key="2">
    <source>
        <dbReference type="EMBL" id="MBB5640311.1"/>
    </source>
</evidence>
<reference evidence="2 3" key="1">
    <citation type="submission" date="2020-08" db="EMBL/GenBank/DDBJ databases">
        <title>Sequencing the genomes of 1000 actinobacteria strains.</title>
        <authorList>
            <person name="Klenk H.-P."/>
        </authorList>
    </citation>
    <scope>NUCLEOTIDE SEQUENCE [LARGE SCALE GENOMIC DNA]</scope>
    <source>
        <strain evidence="2 3">DSM 21065</strain>
    </source>
</reference>